<organism evidence="1 2">
    <name type="scientific">Morganella psychrotolerans</name>
    <dbReference type="NCBI Taxonomy" id="368603"/>
    <lineage>
        <taxon>Bacteria</taxon>
        <taxon>Pseudomonadati</taxon>
        <taxon>Pseudomonadota</taxon>
        <taxon>Gammaproteobacteria</taxon>
        <taxon>Enterobacterales</taxon>
        <taxon>Morganellaceae</taxon>
        <taxon>Morganella</taxon>
    </lineage>
</organism>
<evidence type="ECO:0000313" key="1">
    <source>
        <dbReference type="EMBL" id="KAA8713005.1"/>
    </source>
</evidence>
<sequence>MNVEVNNSLRLTVTDVARHDPILVNLDDYGSGRGRVTVTEFSDSWTASWGAMGGSLVDFLTRVDNDYLIGCLAPGLHPVVDDTSSEAALRFVKNEILTRRREGVLSGALARQMRTDAERSSDLRSDCCDYWSGSCLSQLFCDAPHAVDWPVVTNPLYSRMESRLNAVRKALESIPTELLTPLVKTSPDAVRNEFESEYAIEAGLVVAHIGYRYESIETEKAFKAWCHAKKYCHHLPK</sequence>
<proteinExistence type="predicted"/>
<dbReference type="Proteomes" id="UP000322181">
    <property type="component" value="Unassembled WGS sequence"/>
</dbReference>
<comment type="caution">
    <text evidence="1">The sequence shown here is derived from an EMBL/GenBank/DDBJ whole genome shotgun (WGS) entry which is preliminary data.</text>
</comment>
<evidence type="ECO:0000313" key="2">
    <source>
        <dbReference type="Proteomes" id="UP000322181"/>
    </source>
</evidence>
<gene>
    <name evidence="1" type="ORF">F4V73_17975</name>
</gene>
<dbReference type="EMBL" id="VXKB01000008">
    <property type="protein sequence ID" value="KAA8713005.1"/>
    <property type="molecule type" value="Genomic_DNA"/>
</dbReference>
<dbReference type="Pfam" id="PF26211">
    <property type="entry name" value="Phage_phiTE_072"/>
    <property type="match status" value="1"/>
</dbReference>
<dbReference type="AlphaFoldDB" id="A0A5M9R0K2"/>
<dbReference type="InterPro" id="IPR058701">
    <property type="entry name" value="PhiTE_072-like"/>
</dbReference>
<accession>A0A5M9R0K2</accession>
<protein>
    <submittedName>
        <fullName evidence="1">Uncharacterized protein</fullName>
    </submittedName>
</protein>
<name>A0A5M9R0K2_9GAMM</name>
<dbReference type="RefSeq" id="WP_150385167.1">
    <property type="nucleotide sequence ID" value="NZ_BAAAFS010000007.1"/>
</dbReference>
<reference evidence="1 2" key="1">
    <citation type="submission" date="2019-09" db="EMBL/GenBank/DDBJ databases">
        <title>Draft genome sequence of various Type strains from the CCUG.</title>
        <authorList>
            <person name="Pineiro-Iglesias B."/>
            <person name="Tunovic T."/>
            <person name="Unosson C."/>
            <person name="Inganas E."/>
            <person name="Ohlen M."/>
            <person name="Cardew S."/>
            <person name="Jensie-Markopoulos S."/>
            <person name="Salva-Serra F."/>
            <person name="Jaen-Luchoro D."/>
            <person name="Karlsson R."/>
            <person name="Svensson-Stadler L."/>
            <person name="Chun J."/>
            <person name="Moore E."/>
        </authorList>
    </citation>
    <scope>NUCLEOTIDE SEQUENCE [LARGE SCALE GENOMIC DNA]</scope>
    <source>
        <strain evidence="1 2">CCUG 53682T</strain>
    </source>
</reference>